<organism evidence="1 2">
    <name type="scientific">Cronartium quercuum f. sp. fusiforme G11</name>
    <dbReference type="NCBI Taxonomy" id="708437"/>
    <lineage>
        <taxon>Eukaryota</taxon>
        <taxon>Fungi</taxon>
        <taxon>Dikarya</taxon>
        <taxon>Basidiomycota</taxon>
        <taxon>Pucciniomycotina</taxon>
        <taxon>Pucciniomycetes</taxon>
        <taxon>Pucciniales</taxon>
        <taxon>Coleosporiaceae</taxon>
        <taxon>Cronartium</taxon>
    </lineage>
</organism>
<name>A0A9P6N7W2_9BASI</name>
<comment type="caution">
    <text evidence="1">The sequence shown here is derived from an EMBL/GenBank/DDBJ whole genome shotgun (WGS) entry which is preliminary data.</text>
</comment>
<proteinExistence type="predicted"/>
<evidence type="ECO:0000313" key="2">
    <source>
        <dbReference type="Proteomes" id="UP000886653"/>
    </source>
</evidence>
<evidence type="ECO:0000313" key="1">
    <source>
        <dbReference type="EMBL" id="KAG0139397.1"/>
    </source>
</evidence>
<accession>A0A9P6N7W2</accession>
<dbReference type="AlphaFoldDB" id="A0A9P6N7W2"/>
<reference evidence="1" key="1">
    <citation type="submission" date="2013-11" db="EMBL/GenBank/DDBJ databases">
        <title>Genome sequence of the fusiform rust pathogen reveals effectors for host alternation and coevolution with pine.</title>
        <authorList>
            <consortium name="DOE Joint Genome Institute"/>
            <person name="Smith K."/>
            <person name="Pendleton A."/>
            <person name="Kubisiak T."/>
            <person name="Anderson C."/>
            <person name="Salamov A."/>
            <person name="Aerts A."/>
            <person name="Riley R."/>
            <person name="Clum A."/>
            <person name="Lindquist E."/>
            <person name="Ence D."/>
            <person name="Campbell M."/>
            <person name="Kronenberg Z."/>
            <person name="Feau N."/>
            <person name="Dhillon B."/>
            <person name="Hamelin R."/>
            <person name="Burleigh J."/>
            <person name="Smith J."/>
            <person name="Yandell M."/>
            <person name="Nelson C."/>
            <person name="Grigoriev I."/>
            <person name="Davis J."/>
        </authorList>
    </citation>
    <scope>NUCLEOTIDE SEQUENCE</scope>
    <source>
        <strain evidence="1">G11</strain>
    </source>
</reference>
<gene>
    <name evidence="1" type="ORF">CROQUDRAFT_666554</name>
</gene>
<feature type="non-terminal residue" evidence="1">
    <location>
        <position position="125"/>
    </location>
</feature>
<dbReference type="Proteomes" id="UP000886653">
    <property type="component" value="Unassembled WGS sequence"/>
</dbReference>
<sequence length="125" mass="14717">MCHVEEFAAKQSFKKDIMPPILQRQIKGFAYLAGLLLEENVNVNTLEPIEETLPATFLDTRPIHGPVKMFLQYKSPGRGTHKLPRELYMSWLQDEDKEFFKKLTKYQKKTLRFHMKNKMAYPGEI</sequence>
<protein>
    <submittedName>
        <fullName evidence="1">Uncharacterized protein</fullName>
    </submittedName>
</protein>
<dbReference type="EMBL" id="MU167601">
    <property type="protein sequence ID" value="KAG0139397.1"/>
    <property type="molecule type" value="Genomic_DNA"/>
</dbReference>
<keyword evidence="2" id="KW-1185">Reference proteome</keyword>